<keyword evidence="4" id="KW-0560">Oxidoreductase</keyword>
<evidence type="ECO:0000313" key="7">
    <source>
        <dbReference type="Proteomes" id="UP000325127"/>
    </source>
</evidence>
<protein>
    <submittedName>
        <fullName evidence="6">FAD-dependent oxidoreductase</fullName>
    </submittedName>
</protein>
<dbReference type="Gene3D" id="3.30.9.10">
    <property type="entry name" value="D-Amino Acid Oxidase, subunit A, domain 2"/>
    <property type="match status" value="1"/>
</dbReference>
<dbReference type="InterPro" id="IPR036188">
    <property type="entry name" value="FAD/NAD-bd_sf"/>
</dbReference>
<feature type="domain" description="FAD dependent oxidoreductase" evidence="5">
    <location>
        <begin position="72"/>
        <end position="184"/>
    </location>
</feature>
<dbReference type="GO" id="GO:0005829">
    <property type="term" value="C:cytosol"/>
    <property type="evidence" value="ECO:0007669"/>
    <property type="project" value="TreeGrafter"/>
</dbReference>
<keyword evidence="3" id="KW-0274">FAD</keyword>
<dbReference type="GO" id="GO:0008115">
    <property type="term" value="F:sarcosine oxidase activity"/>
    <property type="evidence" value="ECO:0007669"/>
    <property type="project" value="TreeGrafter"/>
</dbReference>
<proteinExistence type="predicted"/>
<comment type="cofactor">
    <cofactor evidence="1">
        <name>FAD</name>
        <dbReference type="ChEBI" id="CHEBI:57692"/>
    </cofactor>
</comment>
<dbReference type="EMBL" id="CP043670">
    <property type="protein sequence ID" value="QEP92489.1"/>
    <property type="molecule type" value="Genomic_DNA"/>
</dbReference>
<feature type="domain" description="FAD dependent oxidoreductase" evidence="5">
    <location>
        <begin position="238"/>
        <end position="383"/>
    </location>
</feature>
<evidence type="ECO:0000256" key="3">
    <source>
        <dbReference type="ARBA" id="ARBA00022827"/>
    </source>
</evidence>
<dbReference type="SUPFAM" id="SSF54373">
    <property type="entry name" value="FAD-linked reductases, C-terminal domain"/>
    <property type="match status" value="1"/>
</dbReference>
<evidence type="ECO:0000313" key="6">
    <source>
        <dbReference type="EMBL" id="QEP92489.1"/>
    </source>
</evidence>
<keyword evidence="2" id="KW-0285">Flavoprotein</keyword>
<gene>
    <name evidence="6" type="ORF">FZ928_11895</name>
</gene>
<dbReference type="AlphaFoldDB" id="A0A5C2LLH5"/>
<evidence type="ECO:0000256" key="4">
    <source>
        <dbReference type="ARBA" id="ARBA00023002"/>
    </source>
</evidence>
<dbReference type="Pfam" id="PF01266">
    <property type="entry name" value="DAO"/>
    <property type="match status" value="2"/>
</dbReference>
<dbReference type="GO" id="GO:0050660">
    <property type="term" value="F:flavin adenine dinucleotide binding"/>
    <property type="evidence" value="ECO:0007669"/>
    <property type="project" value="InterPro"/>
</dbReference>
<dbReference type="Gene3D" id="3.50.50.60">
    <property type="entry name" value="FAD/NAD(P)-binding domain"/>
    <property type="match status" value="1"/>
</dbReference>
<evidence type="ECO:0000256" key="1">
    <source>
        <dbReference type="ARBA" id="ARBA00001974"/>
    </source>
</evidence>
<dbReference type="InterPro" id="IPR045170">
    <property type="entry name" value="MTOX"/>
</dbReference>
<accession>A0A5C2LLH5</accession>
<evidence type="ECO:0000259" key="5">
    <source>
        <dbReference type="Pfam" id="PF01266"/>
    </source>
</evidence>
<dbReference type="PANTHER" id="PTHR10961">
    <property type="entry name" value="PEROXISOMAL SARCOSINE OXIDASE"/>
    <property type="match status" value="1"/>
</dbReference>
<organism evidence="6 7">
    <name type="scientific">Klebsiella pneumoniae</name>
    <dbReference type="NCBI Taxonomy" id="573"/>
    <lineage>
        <taxon>Bacteria</taxon>
        <taxon>Pseudomonadati</taxon>
        <taxon>Pseudomonadota</taxon>
        <taxon>Gammaproteobacteria</taxon>
        <taxon>Enterobacterales</taxon>
        <taxon>Enterobacteriaceae</taxon>
        <taxon>Klebsiella/Raoultella group</taxon>
        <taxon>Klebsiella</taxon>
        <taxon>Klebsiella pneumoniae complex</taxon>
    </lineage>
</organism>
<dbReference type="SUPFAM" id="SSF51905">
    <property type="entry name" value="FAD/NAD(P)-binding domain"/>
    <property type="match status" value="1"/>
</dbReference>
<dbReference type="InterPro" id="IPR006076">
    <property type="entry name" value="FAD-dep_OxRdtase"/>
</dbReference>
<sequence>MKLNRHLRVPELFSGLYKHRELITLLTRQLPGTHHAIRSYHYWQRLRRRRRWLLCAPCRTQCSDDRCPSTSPPEGSHHGSSRLIRHAYGEGEKYVPLVLRAQQLWDELAEISGEAVFERTGVINLGPASSAFLANVAASARAFQLEVEELDARAVMQRWPEIRLPDDYRAIFEPASGVLRSELAVETGSVWRGKQAARSYSTVRSRLFITMLTGSPSIPSTVNIMVKSCWSAPAPGHPPASGPPYPAGTQGVRSVPADGRYSSKNHFPAFTGELPNGDQYYGFPAEDNELKIGKHNGGQPISTPQERVAFGAVASDGSESFPFCVTSCSGIGGCLHGASCTYDNTVDEDFIIDTLPGRPDTLLITGLSGHGFKFAPVLGEIASQFAQGEASSFNLAPFSLARFNA</sequence>
<dbReference type="Proteomes" id="UP000325127">
    <property type="component" value="Chromosome"/>
</dbReference>
<dbReference type="PANTHER" id="PTHR10961:SF7">
    <property type="entry name" value="FAD DEPENDENT OXIDOREDUCTASE DOMAIN-CONTAINING PROTEIN"/>
    <property type="match status" value="1"/>
</dbReference>
<reference evidence="6 7" key="1">
    <citation type="submission" date="2019-08" db="EMBL/GenBank/DDBJ databases">
        <title>Emergence of NDM-5-producing hypervirulent Klebsiella pneumoniae from clinical infections.</title>
        <authorList>
            <person name="Shen Z."/>
            <person name="Zhang H."/>
            <person name="Li M."/>
        </authorList>
    </citation>
    <scope>NUCLEOTIDE SEQUENCE [LARGE SCALE GENOMIC DNA]</scope>
    <source>
        <strain evidence="6 7">RJ18-01</strain>
    </source>
</reference>
<evidence type="ECO:0000256" key="2">
    <source>
        <dbReference type="ARBA" id="ARBA00022630"/>
    </source>
</evidence>
<name>A0A5C2LLH5_KLEPN</name>